<sequence length="273" mass="30488">MDNYSMSTLFSPVYYVDPYYGRKLRLPPLINSGRAEAVCFEGSRGSCVFLCSYAIGTTLLRLTIIFRINSDGNCLLGIGFSPRDLPVDESLYSVLTRKSNLPDDWVLSSPSKSPVQMVSSLVGSSDVISCVMEVVNGLNVSLKLRGCRSFECARMLAQVPPLGSEMFIAARKIGIEAAFAYEIEGTDLGFLVAIKAQENENQFAAVFLNVTHFMFDDTFDELLDQTKWNILLRQKFAYAKDGEQTSLKFKSDSIPFDLESVKEVVLLQWFPQL</sequence>
<accession>A0A8J2PTU7</accession>
<reference evidence="1" key="1">
    <citation type="submission" date="2021-06" db="EMBL/GenBank/DDBJ databases">
        <authorList>
            <person name="Hodson N. C."/>
            <person name="Mongue J. A."/>
            <person name="Jaron S. K."/>
        </authorList>
    </citation>
    <scope>NUCLEOTIDE SEQUENCE</scope>
</reference>
<proteinExistence type="predicted"/>
<name>A0A8J2PTU7_9HEXA</name>
<dbReference type="Proteomes" id="UP000708208">
    <property type="component" value="Unassembled WGS sequence"/>
</dbReference>
<gene>
    <name evidence="1" type="ORF">AFUS01_LOCUS37669</name>
</gene>
<evidence type="ECO:0000313" key="1">
    <source>
        <dbReference type="EMBL" id="CAG7827696.1"/>
    </source>
</evidence>
<dbReference type="EMBL" id="CAJVCH010544576">
    <property type="protein sequence ID" value="CAG7827696.1"/>
    <property type="molecule type" value="Genomic_DNA"/>
</dbReference>
<evidence type="ECO:0000313" key="2">
    <source>
        <dbReference type="Proteomes" id="UP000708208"/>
    </source>
</evidence>
<organism evidence="1 2">
    <name type="scientific">Allacma fusca</name>
    <dbReference type="NCBI Taxonomy" id="39272"/>
    <lineage>
        <taxon>Eukaryota</taxon>
        <taxon>Metazoa</taxon>
        <taxon>Ecdysozoa</taxon>
        <taxon>Arthropoda</taxon>
        <taxon>Hexapoda</taxon>
        <taxon>Collembola</taxon>
        <taxon>Symphypleona</taxon>
        <taxon>Sminthuridae</taxon>
        <taxon>Allacma</taxon>
    </lineage>
</organism>
<keyword evidence="2" id="KW-1185">Reference proteome</keyword>
<comment type="caution">
    <text evidence="1">The sequence shown here is derived from an EMBL/GenBank/DDBJ whole genome shotgun (WGS) entry which is preliminary data.</text>
</comment>
<dbReference type="AlphaFoldDB" id="A0A8J2PTU7"/>
<protein>
    <submittedName>
        <fullName evidence="1">Uncharacterized protein</fullName>
    </submittedName>
</protein>